<organism evidence="2 3">
    <name type="scientific">Ureaplasma diversum NCTC 246</name>
    <dbReference type="NCBI Taxonomy" id="1188241"/>
    <lineage>
        <taxon>Bacteria</taxon>
        <taxon>Bacillati</taxon>
        <taxon>Mycoplasmatota</taxon>
        <taxon>Mycoplasmoidales</taxon>
        <taxon>Mycoplasmoidaceae</taxon>
        <taxon>Ureaplasma</taxon>
    </lineage>
</organism>
<dbReference type="EMBL" id="JFDP01000048">
    <property type="protein sequence ID" value="KEZ23238.1"/>
    <property type="molecule type" value="Genomic_DNA"/>
</dbReference>
<dbReference type="Gene3D" id="3.40.50.300">
    <property type="entry name" value="P-loop containing nucleotide triphosphate hydrolases"/>
    <property type="match status" value="1"/>
</dbReference>
<comment type="caution">
    <text evidence="2">The sequence shown here is derived from an EMBL/GenBank/DDBJ whole genome shotgun (WGS) entry which is preliminary data.</text>
</comment>
<keyword evidence="2" id="KW-0255">Endonuclease</keyword>
<dbReference type="OrthoDB" id="9781481at2"/>
<accession>A0A084EZ46</accession>
<name>A0A084EZ46_9BACT</name>
<dbReference type="GO" id="GO:0004519">
    <property type="term" value="F:endonuclease activity"/>
    <property type="evidence" value="ECO:0007669"/>
    <property type="project" value="UniProtKB-KW"/>
</dbReference>
<dbReference type="Pfam" id="PF07728">
    <property type="entry name" value="AAA_5"/>
    <property type="match status" value="1"/>
</dbReference>
<dbReference type="Proteomes" id="UP000028537">
    <property type="component" value="Unassembled WGS sequence"/>
</dbReference>
<evidence type="ECO:0000259" key="1">
    <source>
        <dbReference type="Pfam" id="PF07728"/>
    </source>
</evidence>
<dbReference type="PANTHER" id="PTHR37291">
    <property type="entry name" value="5-METHYLCYTOSINE-SPECIFIC RESTRICTION ENZYME B"/>
    <property type="match status" value="1"/>
</dbReference>
<dbReference type="GO" id="GO:0005524">
    <property type="term" value="F:ATP binding"/>
    <property type="evidence" value="ECO:0007669"/>
    <property type="project" value="InterPro"/>
</dbReference>
<dbReference type="InterPro" id="IPR027417">
    <property type="entry name" value="P-loop_NTPase"/>
</dbReference>
<keyword evidence="3" id="KW-1185">Reference proteome</keyword>
<gene>
    <name evidence="2" type="ORF">UDIV_3750</name>
</gene>
<feature type="domain" description="ATPase dynein-related AAA" evidence="1">
    <location>
        <begin position="111"/>
        <end position="220"/>
    </location>
</feature>
<sequence length="371" mass="42823">MYGNFVGTYKPAMQTSNDELNSNIKLVISILNDKTKTTQEKYNTLYDAFPKDQNISKLPLLVSLYCDDDFITKELDGSDCKESNEKLHGSAIRKYVNLITEEAKKESIVYKYVPGPFMRLYVNAIKNRNTPHLLIIEEINRANVPAVFGDVFQLLDRNSVGESQYHIQTSEDMRNYLQKELGGSIDDYSTIKIPNNMYIWATMNNADQNVMPMDTAFKRRWDFHYLGINDAAYQNKDDFKKYKFKINSSEVVLWDDFRKELNSQLSQLNISEDKLIGPYFISKSVLDENDIDKTTSTIKDKVLMYLYDDVAKAYRSSLFAENKYSTYSELCKHFDQNALSIFKNKLNVTSEPINNQSAKDVLNTSDNTNNS</sequence>
<dbReference type="PANTHER" id="PTHR37291:SF1">
    <property type="entry name" value="TYPE IV METHYL-DIRECTED RESTRICTION ENZYME ECOKMCRB SUBUNIT"/>
    <property type="match status" value="1"/>
</dbReference>
<evidence type="ECO:0000313" key="3">
    <source>
        <dbReference type="Proteomes" id="UP000028537"/>
    </source>
</evidence>
<keyword evidence="2" id="KW-0540">Nuclease</keyword>
<reference evidence="2 3" key="1">
    <citation type="submission" date="2014-02" db="EMBL/GenBank/DDBJ databases">
        <title>Genome sequence of Ureaplasma diversum strain 246.</title>
        <authorList>
            <person name="Sirand-Pugnet P."/>
            <person name="Breton M."/>
            <person name="Dordet-Frisoni E."/>
            <person name="Baranowski E."/>
            <person name="Barre A."/>
            <person name="Couture C."/>
            <person name="Dupuy V."/>
            <person name="Gaurivaud P."/>
            <person name="Jacob D."/>
            <person name="Lemaitre C."/>
            <person name="Manso-Silvan L."/>
            <person name="Nikolski M."/>
            <person name="Nouvel L.-X."/>
            <person name="Poumarat F."/>
            <person name="Tardy F."/>
            <person name="Thebault P."/>
            <person name="Theil S."/>
            <person name="Citti C."/>
            <person name="Thiaucourt F."/>
            <person name="Blanchard A."/>
        </authorList>
    </citation>
    <scope>NUCLEOTIDE SEQUENCE [LARGE SCALE GENOMIC DNA]</scope>
    <source>
        <strain evidence="2 3">NCTC 246</strain>
    </source>
</reference>
<dbReference type="AlphaFoldDB" id="A0A084EZ46"/>
<keyword evidence="2" id="KW-0378">Hydrolase</keyword>
<dbReference type="eggNOG" id="COG1401">
    <property type="taxonomic scope" value="Bacteria"/>
</dbReference>
<proteinExistence type="predicted"/>
<dbReference type="InterPro" id="IPR011704">
    <property type="entry name" value="ATPase_dyneun-rel_AAA"/>
</dbReference>
<dbReference type="GO" id="GO:0016887">
    <property type="term" value="F:ATP hydrolysis activity"/>
    <property type="evidence" value="ECO:0007669"/>
    <property type="project" value="InterPro"/>
</dbReference>
<protein>
    <submittedName>
        <fullName evidence="2">Type II restriction modification system endonuclease</fullName>
    </submittedName>
</protein>
<evidence type="ECO:0000313" key="2">
    <source>
        <dbReference type="EMBL" id="KEZ23238.1"/>
    </source>
</evidence>
<dbReference type="RefSeq" id="WP_156021867.1">
    <property type="nucleotide sequence ID" value="NZ_JFDP01000048.1"/>
</dbReference>
<dbReference type="InterPro" id="IPR052934">
    <property type="entry name" value="Methyl-DNA_Rec/Restrict_Enz"/>
</dbReference>